<dbReference type="STRING" id="231916.A0A409Y5R7"/>
<feature type="non-terminal residue" evidence="2">
    <location>
        <position position="1"/>
    </location>
</feature>
<feature type="region of interest" description="Disordered" evidence="1">
    <location>
        <begin position="57"/>
        <end position="81"/>
    </location>
</feature>
<evidence type="ECO:0000313" key="3">
    <source>
        <dbReference type="Proteomes" id="UP000284706"/>
    </source>
</evidence>
<comment type="caution">
    <text evidence="2">The sequence shown here is derived from an EMBL/GenBank/DDBJ whole genome shotgun (WGS) entry which is preliminary data.</text>
</comment>
<proteinExistence type="predicted"/>
<dbReference type="OrthoDB" id="3266461at2759"/>
<evidence type="ECO:0000256" key="1">
    <source>
        <dbReference type="SAM" id="MobiDB-lite"/>
    </source>
</evidence>
<sequence length="675" mass="73992">VVLTGKPSYSRGRICPYDAPPTLFEPEDSTLRYPLRNRAVKTITAALYAQTLRSEHAASANPSSSDLGAEPAAPEGSGAGAQEMPALDACRLNWPQTGIFGAELAALKNPREKPVGHSLTYRSIAEPAAVDPTTDGLELVGVGGVPEHSLPTDGRIMEPTAGFDGLESPQVMEKEALTYWSEFSLSSTFPAYLAEERELGECVDDEPANAHTNAFNFREGVAALWSHDGAKLICGFLEEISRMRPPPSNASAKPNKRGGVRARAVKELAKGNGFVAKHLSLAKRAYHLGALHISGKFSTSTDASFASTGWHGRPPSIKCRKEITSLWKSGEIMQVLAEEFYPIPYNMDTPKPALLIDRELRTFGYRTTQFNFIRDNIDSLHSAIEALLRPHLDNPKLAAQHRNGSRGSHFPCIIGHHQQYTTSPTLTQFHIQNADAVQYFCNTPIFKRLSRLVSELVVTIFPGVALRAVKSAVWHEARNGIKPLFGLYWNFCINGMFHGQKRIFTSPHADAKNIVGICAVVVYAIPGKSFNHRKKAWLVLWEAGLVVELPPWVVFLYPSSLLYHFNVDVEDIEFVLTDGEKPTPQNSTPLGGEGDEGRGSLVFFNQASMYKGAETGFDTLMAARSAGMSGSTSSAEQIKLAFSQQVHTIDINMEEMDEVASMLTAFEVLDNPDFS</sequence>
<organism evidence="2 3">
    <name type="scientific">Gymnopilus dilepis</name>
    <dbReference type="NCBI Taxonomy" id="231916"/>
    <lineage>
        <taxon>Eukaryota</taxon>
        <taxon>Fungi</taxon>
        <taxon>Dikarya</taxon>
        <taxon>Basidiomycota</taxon>
        <taxon>Agaricomycotina</taxon>
        <taxon>Agaricomycetes</taxon>
        <taxon>Agaricomycetidae</taxon>
        <taxon>Agaricales</taxon>
        <taxon>Agaricineae</taxon>
        <taxon>Hymenogastraceae</taxon>
        <taxon>Gymnopilus</taxon>
    </lineage>
</organism>
<gene>
    <name evidence="2" type="ORF">CVT26_013513</name>
</gene>
<dbReference type="Proteomes" id="UP000284706">
    <property type="component" value="Unassembled WGS sequence"/>
</dbReference>
<protein>
    <submittedName>
        <fullName evidence="2">Uncharacterized protein</fullName>
    </submittedName>
</protein>
<dbReference type="EMBL" id="NHYE01001120">
    <property type="protein sequence ID" value="PPQ98313.1"/>
    <property type="molecule type" value="Genomic_DNA"/>
</dbReference>
<reference evidence="2 3" key="1">
    <citation type="journal article" date="2018" name="Evol. Lett.">
        <title>Horizontal gene cluster transfer increased hallucinogenic mushroom diversity.</title>
        <authorList>
            <person name="Reynolds H.T."/>
            <person name="Vijayakumar V."/>
            <person name="Gluck-Thaler E."/>
            <person name="Korotkin H.B."/>
            <person name="Matheny P.B."/>
            <person name="Slot J.C."/>
        </authorList>
    </citation>
    <scope>NUCLEOTIDE SEQUENCE [LARGE SCALE GENOMIC DNA]</scope>
    <source>
        <strain evidence="2 3">SRW20</strain>
    </source>
</reference>
<dbReference type="InParanoid" id="A0A409Y5R7"/>
<name>A0A409Y5R7_9AGAR</name>
<keyword evidence="3" id="KW-1185">Reference proteome</keyword>
<accession>A0A409Y5R7</accession>
<evidence type="ECO:0000313" key="2">
    <source>
        <dbReference type="EMBL" id="PPQ98313.1"/>
    </source>
</evidence>
<dbReference type="AlphaFoldDB" id="A0A409Y5R7"/>